<reference evidence="2 3" key="1">
    <citation type="submission" date="2018-08" db="EMBL/GenBank/DDBJ databases">
        <title>Genomic Encyclopedia of Archaeal and Bacterial Type Strains, Phase II (KMG-II): from individual species to whole genera.</title>
        <authorList>
            <person name="Goeker M."/>
        </authorList>
    </citation>
    <scope>NUCLEOTIDE SEQUENCE [LARGE SCALE GENOMIC DNA]</scope>
    <source>
        <strain evidence="2 3">DSM 5002</strain>
    </source>
</reference>
<keyword evidence="2" id="KW-0808">Transferase</keyword>
<dbReference type="OrthoDB" id="9805585at2"/>
<gene>
    <name evidence="2" type="ORF">BXY53_0585</name>
</gene>
<dbReference type="RefSeq" id="WP_119060413.1">
    <property type="nucleotide sequence ID" value="NZ_QXDF01000001.1"/>
</dbReference>
<dbReference type="AlphaFoldDB" id="A0A397Q521"/>
<proteinExistence type="predicted"/>
<keyword evidence="1" id="KW-0949">S-adenosyl-L-methionine</keyword>
<dbReference type="InterPro" id="IPR020596">
    <property type="entry name" value="rRNA_Ade_Mease_Trfase_CS"/>
</dbReference>
<evidence type="ECO:0000313" key="3">
    <source>
        <dbReference type="Proteomes" id="UP000266273"/>
    </source>
</evidence>
<dbReference type="EMBL" id="QXDF01000001">
    <property type="protein sequence ID" value="RIA55519.1"/>
    <property type="molecule type" value="Genomic_DNA"/>
</dbReference>
<dbReference type="GO" id="GO:0000179">
    <property type="term" value="F:rRNA (adenine-N6,N6-)-dimethyltransferase activity"/>
    <property type="evidence" value="ECO:0007669"/>
    <property type="project" value="InterPro"/>
</dbReference>
<keyword evidence="2" id="KW-0489">Methyltransferase</keyword>
<name>A0A397Q521_9HYPH</name>
<dbReference type="CDD" id="cd02440">
    <property type="entry name" value="AdoMet_MTases"/>
    <property type="match status" value="1"/>
</dbReference>
<comment type="caution">
    <text evidence="2">The sequence shown here is derived from an EMBL/GenBank/DDBJ whole genome shotgun (WGS) entry which is preliminary data.</text>
</comment>
<keyword evidence="3" id="KW-1185">Reference proteome</keyword>
<accession>A0A397Q521</accession>
<organism evidence="2 3">
    <name type="scientific">Dichotomicrobium thermohalophilum</name>
    <dbReference type="NCBI Taxonomy" id="933063"/>
    <lineage>
        <taxon>Bacteria</taxon>
        <taxon>Pseudomonadati</taxon>
        <taxon>Pseudomonadota</taxon>
        <taxon>Alphaproteobacteria</taxon>
        <taxon>Hyphomicrobiales</taxon>
        <taxon>Hyphomicrobiaceae</taxon>
        <taxon>Dichotomicrobium</taxon>
    </lineage>
</organism>
<evidence type="ECO:0000313" key="2">
    <source>
        <dbReference type="EMBL" id="RIA55519.1"/>
    </source>
</evidence>
<protein>
    <submittedName>
        <fullName evidence="2">Phosphatidylethanolamine/phosphatidyl-N-methylethanolamine N-methyltransferase</fullName>
    </submittedName>
</protein>
<dbReference type="SUPFAM" id="SSF53335">
    <property type="entry name" value="S-adenosyl-L-methionine-dependent methyltransferases"/>
    <property type="match status" value="1"/>
</dbReference>
<dbReference type="Proteomes" id="UP000266273">
    <property type="component" value="Unassembled WGS sequence"/>
</dbReference>
<dbReference type="PROSITE" id="PS01131">
    <property type="entry name" value="RRNA_A_DIMETH"/>
    <property type="match status" value="1"/>
</dbReference>
<sequence>MNEQLEQLATRAQGPLLFWGRSLRNPRQICSLFPSSPFVGRAMTDAIVSRPAPHVIELGAGTGAVSRQLIRNGVREDNLTLVELDPALGGHLRRSFPGVDVMIAPAQQLSELWAERQGPDVGAIVSTLPMRLFPKPMIRSIMKSSFQVIAPGGMFVQFTYRESSPVPLRLAKALGLTAQRRCLVWANLPPAAIWVYERAE</sequence>
<evidence type="ECO:0000256" key="1">
    <source>
        <dbReference type="ARBA" id="ARBA00022691"/>
    </source>
</evidence>
<dbReference type="InterPro" id="IPR029063">
    <property type="entry name" value="SAM-dependent_MTases_sf"/>
</dbReference>
<dbReference type="Gene3D" id="3.40.50.150">
    <property type="entry name" value="Vaccinia Virus protein VP39"/>
    <property type="match status" value="1"/>
</dbReference>